<name>A0AAV2VPU0_9VIBR</name>
<comment type="caution">
    <text evidence="1">The sequence shown here is derived from an EMBL/GenBank/DDBJ whole genome shotgun (WGS) entry which is preliminary data.</text>
</comment>
<evidence type="ECO:0000313" key="2">
    <source>
        <dbReference type="Proteomes" id="UP000018211"/>
    </source>
</evidence>
<dbReference type="AlphaFoldDB" id="A0AAV2VPU0"/>
<protein>
    <submittedName>
        <fullName evidence="1">Ulx</fullName>
    </submittedName>
</protein>
<gene>
    <name evidence="1" type="ORF">VIBNISOn1_1840037</name>
</gene>
<dbReference type="Proteomes" id="UP000018211">
    <property type="component" value="Unassembled WGS sequence"/>
</dbReference>
<reference evidence="1 2" key="1">
    <citation type="journal article" date="2013" name="ISME J.">
        <title>Comparative genomics of pathogenic lineages of Vibrio nigripulchritudo identifies virulence-associated traits.</title>
        <authorList>
            <person name="Goudenege D."/>
            <person name="Labreuche Y."/>
            <person name="Krin E."/>
            <person name="Ansquer D."/>
            <person name="Mangenot S."/>
            <person name="Calteau A."/>
            <person name="Medigue C."/>
            <person name="Mazel D."/>
            <person name="Polz M.F."/>
            <person name="Le Roux F."/>
        </authorList>
    </citation>
    <scope>NUCLEOTIDE SEQUENCE [LARGE SCALE GENOMIC DNA]</scope>
    <source>
        <strain evidence="1 2">SOn1</strain>
    </source>
</reference>
<proteinExistence type="predicted"/>
<sequence length="139" mass="16380">MKIKIPTQTELQPLYDEATEGQTEEQWMETFLSAVAKMLRKNPLWYRAYGIYWWGIKQMLIERELVSSDFIDAEWIEKVHYEKPAYLLLAGFAYHDERQDIGALEDDTHVIDLEDGSIDYKILIDEDFELKAISSNIQN</sequence>
<evidence type="ECO:0000313" key="1">
    <source>
        <dbReference type="EMBL" id="CCO46654.1"/>
    </source>
</evidence>
<dbReference type="EMBL" id="CAOF01000095">
    <property type="protein sequence ID" value="CCO46654.1"/>
    <property type="molecule type" value="Genomic_DNA"/>
</dbReference>
<dbReference type="RefSeq" id="WP_022611712.1">
    <property type="nucleotide sequence ID" value="NZ_LK391965.1"/>
</dbReference>
<accession>A0AAV2VPU0</accession>
<organism evidence="1 2">
    <name type="scientific">Vibrio nigripulchritudo SOn1</name>
    <dbReference type="NCBI Taxonomy" id="1238450"/>
    <lineage>
        <taxon>Bacteria</taxon>
        <taxon>Pseudomonadati</taxon>
        <taxon>Pseudomonadota</taxon>
        <taxon>Gammaproteobacteria</taxon>
        <taxon>Vibrionales</taxon>
        <taxon>Vibrionaceae</taxon>
        <taxon>Vibrio</taxon>
    </lineage>
</organism>